<dbReference type="PANTHER" id="PTHR12558">
    <property type="entry name" value="CELL DIVISION CYCLE 16,23,27"/>
    <property type="match status" value="1"/>
</dbReference>
<dbReference type="Pfam" id="PF13432">
    <property type="entry name" value="TPR_16"/>
    <property type="match status" value="1"/>
</dbReference>
<feature type="repeat" description="TPR" evidence="4">
    <location>
        <begin position="218"/>
        <end position="251"/>
    </location>
</feature>
<dbReference type="InterPro" id="IPR019734">
    <property type="entry name" value="TPR_rpt"/>
</dbReference>
<dbReference type="PROSITE" id="PS50005">
    <property type="entry name" value="TPR"/>
    <property type="match status" value="4"/>
</dbReference>
<proteinExistence type="inferred from homology"/>
<dbReference type="PANTHER" id="PTHR12558:SF13">
    <property type="entry name" value="CELL DIVISION CYCLE PROTEIN 27 HOMOLOG"/>
    <property type="match status" value="1"/>
</dbReference>
<dbReference type="Pfam" id="PF13414">
    <property type="entry name" value="TPR_11"/>
    <property type="match status" value="1"/>
</dbReference>
<dbReference type="OrthoDB" id="6618506at2759"/>
<dbReference type="AlphaFoldDB" id="A0A6G0T957"/>
<reference evidence="5 6" key="1">
    <citation type="submission" date="2019-08" db="EMBL/GenBank/DDBJ databases">
        <title>The genome of the soybean aphid Biotype 1, its phylome, world population structure and adaptation to the North American continent.</title>
        <authorList>
            <person name="Giordano R."/>
            <person name="Donthu R.K."/>
            <person name="Hernandez A.G."/>
            <person name="Wright C.L."/>
            <person name="Zimin A.V."/>
        </authorList>
    </citation>
    <scope>NUCLEOTIDE SEQUENCE [LARGE SCALE GENOMIC DNA]</scope>
    <source>
        <tissue evidence="5">Whole aphids</tissue>
    </source>
</reference>
<evidence type="ECO:0000256" key="1">
    <source>
        <dbReference type="ARBA" id="ARBA00022803"/>
    </source>
</evidence>
<dbReference type="SMART" id="SM00028">
    <property type="entry name" value="TPR"/>
    <property type="match status" value="6"/>
</dbReference>
<evidence type="ECO:0000256" key="3">
    <source>
        <dbReference type="ARBA" id="ARBA00039307"/>
    </source>
</evidence>
<organism evidence="5 6">
    <name type="scientific">Aphis glycines</name>
    <name type="common">Soybean aphid</name>
    <dbReference type="NCBI Taxonomy" id="307491"/>
    <lineage>
        <taxon>Eukaryota</taxon>
        <taxon>Metazoa</taxon>
        <taxon>Ecdysozoa</taxon>
        <taxon>Arthropoda</taxon>
        <taxon>Hexapoda</taxon>
        <taxon>Insecta</taxon>
        <taxon>Pterygota</taxon>
        <taxon>Neoptera</taxon>
        <taxon>Paraneoptera</taxon>
        <taxon>Hemiptera</taxon>
        <taxon>Sternorrhyncha</taxon>
        <taxon>Aphidomorpha</taxon>
        <taxon>Aphidoidea</taxon>
        <taxon>Aphididae</taxon>
        <taxon>Aphidini</taxon>
        <taxon>Aphis</taxon>
        <taxon>Aphis</taxon>
    </lineage>
</organism>
<keyword evidence="6" id="KW-1185">Reference proteome</keyword>
<evidence type="ECO:0000313" key="5">
    <source>
        <dbReference type="EMBL" id="KAE9527842.1"/>
    </source>
</evidence>
<dbReference type="Pfam" id="PF13181">
    <property type="entry name" value="TPR_8"/>
    <property type="match status" value="1"/>
</dbReference>
<feature type="repeat" description="TPR" evidence="4">
    <location>
        <begin position="184"/>
        <end position="217"/>
    </location>
</feature>
<feature type="repeat" description="TPR" evidence="4">
    <location>
        <begin position="27"/>
        <end position="60"/>
    </location>
</feature>
<dbReference type="Proteomes" id="UP000475862">
    <property type="component" value="Unassembled WGS sequence"/>
</dbReference>
<dbReference type="EMBL" id="VYZN01000050">
    <property type="protein sequence ID" value="KAE9527842.1"/>
    <property type="molecule type" value="Genomic_DNA"/>
</dbReference>
<evidence type="ECO:0000256" key="2">
    <source>
        <dbReference type="ARBA" id="ARBA00038210"/>
    </source>
</evidence>
<keyword evidence="1 4" id="KW-0802">TPR repeat</keyword>
<evidence type="ECO:0000313" key="6">
    <source>
        <dbReference type="Proteomes" id="UP000475862"/>
    </source>
</evidence>
<name>A0A6G0T957_APHGL</name>
<dbReference type="InterPro" id="IPR011990">
    <property type="entry name" value="TPR-like_helical_dom_sf"/>
</dbReference>
<accession>A0A6G0T957</accession>
<protein>
    <recommendedName>
        <fullName evidence="3">Cell division cycle protein 27 homolog</fullName>
    </recommendedName>
</protein>
<feature type="repeat" description="TPR" evidence="4">
    <location>
        <begin position="61"/>
        <end position="94"/>
    </location>
</feature>
<dbReference type="Gene3D" id="1.25.40.10">
    <property type="entry name" value="Tetratricopeptide repeat domain"/>
    <property type="match status" value="3"/>
</dbReference>
<sequence>MDMSPSQNKKKNAKQIIRIEVIANQQCEALIKKGDECFLAAKYEEAIFNYHKALEINPNMEVTLFNLGKIYFKIADYQKSIEAFVKACELVPNNVTVLRFLATAYCNGGDMYMCIVTYQKCLKLQPDDLEINVELALIYLHNVHNLQAAEKYFKKCIQLNAERVDLYKNLLQIYQELSKHKDAFNICMILGDLYLKKSDPDNAKTTFTSALSLNPNNAGAHWKLGLALHLLGNYDLAIIWYKKANELIPDFVHPSSDSTVNGKQ</sequence>
<comment type="caution">
    <text evidence="5">The sequence shown here is derived from an EMBL/GenBank/DDBJ whole genome shotgun (WGS) entry which is preliminary data.</text>
</comment>
<comment type="similarity">
    <text evidence="2">Belongs to the APC3/CDC27 family.</text>
</comment>
<evidence type="ECO:0000256" key="4">
    <source>
        <dbReference type="PROSITE-ProRule" id="PRU00339"/>
    </source>
</evidence>
<dbReference type="SUPFAM" id="SSF48452">
    <property type="entry name" value="TPR-like"/>
    <property type="match status" value="1"/>
</dbReference>
<gene>
    <name evidence="5" type="ORF">AGLY_012666</name>
</gene>